<keyword evidence="5 9" id="KW-1003">Cell membrane</keyword>
<dbReference type="Proteomes" id="UP000229504">
    <property type="component" value="Unassembled WGS sequence"/>
</dbReference>
<dbReference type="PANTHER" id="PTHR43470:SF6">
    <property type="entry name" value="PHOSPHATE TRANSPORT SYSTEM PERMEASE PROTEIN PSTA"/>
    <property type="match status" value="1"/>
</dbReference>
<feature type="coiled-coil region" evidence="10">
    <location>
        <begin position="215"/>
        <end position="242"/>
    </location>
</feature>
<evidence type="ECO:0000256" key="7">
    <source>
        <dbReference type="ARBA" id="ARBA00022989"/>
    </source>
</evidence>
<feature type="transmembrane region" description="Helical" evidence="9">
    <location>
        <begin position="441"/>
        <end position="462"/>
    </location>
</feature>
<keyword evidence="7 9" id="KW-1133">Transmembrane helix</keyword>
<keyword evidence="8 9" id="KW-0472">Membrane</keyword>
<protein>
    <recommendedName>
        <fullName evidence="3 9">Phosphate transport system permease protein PstA</fullName>
    </recommendedName>
</protein>
<comment type="subcellular location">
    <subcellularLocation>
        <location evidence="9">Cell inner membrane</location>
        <topology evidence="9">Multi-pass membrane protein</topology>
    </subcellularLocation>
    <subcellularLocation>
        <location evidence="1">Cell membrane</location>
        <topology evidence="1">Multi-pass membrane protein</topology>
    </subcellularLocation>
</comment>
<dbReference type="PROSITE" id="PS50928">
    <property type="entry name" value="ABC_TM1"/>
    <property type="match status" value="1"/>
</dbReference>
<dbReference type="CDD" id="cd06261">
    <property type="entry name" value="TM_PBP2"/>
    <property type="match status" value="1"/>
</dbReference>
<organism evidence="12 13">
    <name type="scientific">Pseudomonas sediminis</name>
    <dbReference type="NCBI Taxonomy" id="1691904"/>
    <lineage>
        <taxon>Bacteria</taxon>
        <taxon>Pseudomonadati</taxon>
        <taxon>Pseudomonadota</taxon>
        <taxon>Gammaproteobacteria</taxon>
        <taxon>Pseudomonadales</taxon>
        <taxon>Pseudomonadaceae</taxon>
        <taxon>Pseudomonas</taxon>
    </lineage>
</organism>
<comment type="caution">
    <text evidence="12">The sequence shown here is derived from an EMBL/GenBank/DDBJ whole genome shotgun (WGS) entry which is preliminary data.</text>
</comment>
<accession>A0A2G5FMT9</accession>
<feature type="transmembrane region" description="Helical" evidence="9">
    <location>
        <begin position="304"/>
        <end position="333"/>
    </location>
</feature>
<evidence type="ECO:0000256" key="2">
    <source>
        <dbReference type="ARBA" id="ARBA00007069"/>
    </source>
</evidence>
<evidence type="ECO:0000256" key="8">
    <source>
        <dbReference type="ARBA" id="ARBA00023136"/>
    </source>
</evidence>
<evidence type="ECO:0000313" key="12">
    <source>
        <dbReference type="EMBL" id="PIA69252.1"/>
    </source>
</evidence>
<name>A0A2G5FMT9_9PSED</name>
<dbReference type="GO" id="GO:0005315">
    <property type="term" value="F:phosphate transmembrane transporter activity"/>
    <property type="evidence" value="ECO:0007669"/>
    <property type="project" value="InterPro"/>
</dbReference>
<comment type="similarity">
    <text evidence="2 9">Belongs to the binding-protein-dependent transport system permease family. CysTW subfamily.</text>
</comment>
<gene>
    <name evidence="12" type="primary">pstA</name>
    <name evidence="12" type="ORF">CDO35_11605</name>
</gene>
<dbReference type="InterPro" id="IPR035906">
    <property type="entry name" value="MetI-like_sf"/>
</dbReference>
<keyword evidence="4" id="KW-0813">Transport</keyword>
<dbReference type="NCBIfam" id="TIGR00974">
    <property type="entry name" value="3a0107s02c"/>
    <property type="match status" value="1"/>
</dbReference>
<feature type="domain" description="ABC transmembrane type-1" evidence="11">
    <location>
        <begin position="308"/>
        <end position="540"/>
    </location>
</feature>
<evidence type="ECO:0000256" key="3">
    <source>
        <dbReference type="ARBA" id="ARBA00016864"/>
    </source>
</evidence>
<keyword evidence="10" id="KW-0175">Coiled coil</keyword>
<dbReference type="EMBL" id="NIQU01000004">
    <property type="protein sequence ID" value="PIA69252.1"/>
    <property type="molecule type" value="Genomic_DNA"/>
</dbReference>
<evidence type="ECO:0000256" key="1">
    <source>
        <dbReference type="ARBA" id="ARBA00004651"/>
    </source>
</evidence>
<evidence type="ECO:0000256" key="9">
    <source>
        <dbReference type="RuleBase" id="RU363043"/>
    </source>
</evidence>
<proteinExistence type="inferred from homology"/>
<dbReference type="InterPro" id="IPR005672">
    <property type="entry name" value="Phosphate_PstA"/>
</dbReference>
<feature type="transmembrane region" description="Helical" evidence="9">
    <location>
        <begin position="353"/>
        <end position="377"/>
    </location>
</feature>
<evidence type="ECO:0000256" key="4">
    <source>
        <dbReference type="ARBA" id="ARBA00022448"/>
    </source>
</evidence>
<dbReference type="GO" id="GO:0035435">
    <property type="term" value="P:phosphate ion transmembrane transport"/>
    <property type="evidence" value="ECO:0007669"/>
    <property type="project" value="InterPro"/>
</dbReference>
<dbReference type="AlphaFoldDB" id="A0A2G5FMT9"/>
<evidence type="ECO:0000313" key="13">
    <source>
        <dbReference type="Proteomes" id="UP000229504"/>
    </source>
</evidence>
<reference evidence="13" key="1">
    <citation type="submission" date="2017-06" db="EMBL/GenBank/DDBJ databases">
        <authorList>
            <person name="Rastogi G."/>
            <person name="Vaishampayan P."/>
            <person name="Seuylemezian A."/>
        </authorList>
    </citation>
    <scope>NUCLEOTIDE SEQUENCE [LARGE SCALE GENOMIC DNA]</scope>
    <source>
        <strain evidence="13">PI11</strain>
    </source>
</reference>
<dbReference type="PANTHER" id="PTHR43470">
    <property type="entry name" value="PHOSPHATE TRANSPORT SYSTEM PERMEASE PROTEIN PSTA-RELATED"/>
    <property type="match status" value="1"/>
</dbReference>
<evidence type="ECO:0000256" key="6">
    <source>
        <dbReference type="ARBA" id="ARBA00022692"/>
    </source>
</evidence>
<dbReference type="InterPro" id="IPR000515">
    <property type="entry name" value="MetI-like"/>
</dbReference>
<dbReference type="SUPFAM" id="SSF161098">
    <property type="entry name" value="MetI-like"/>
    <property type="match status" value="1"/>
</dbReference>
<feature type="transmembrane region" description="Helical" evidence="9">
    <location>
        <begin position="21"/>
        <end position="39"/>
    </location>
</feature>
<evidence type="ECO:0000256" key="10">
    <source>
        <dbReference type="SAM" id="Coils"/>
    </source>
</evidence>
<keyword evidence="6 9" id="KW-0812">Transmembrane</keyword>
<evidence type="ECO:0000259" key="11">
    <source>
        <dbReference type="PROSITE" id="PS50928"/>
    </source>
</evidence>
<dbReference type="GO" id="GO:0005886">
    <property type="term" value="C:plasma membrane"/>
    <property type="evidence" value="ECO:0007669"/>
    <property type="project" value="UniProtKB-SubCell"/>
</dbReference>
<feature type="transmembrane region" description="Helical" evidence="9">
    <location>
        <begin position="397"/>
        <end position="420"/>
    </location>
</feature>
<feature type="transmembrane region" description="Helical" evidence="9">
    <location>
        <begin position="521"/>
        <end position="543"/>
    </location>
</feature>
<dbReference type="Pfam" id="PF00528">
    <property type="entry name" value="BPD_transp_1"/>
    <property type="match status" value="1"/>
</dbReference>
<evidence type="ECO:0000256" key="5">
    <source>
        <dbReference type="ARBA" id="ARBA00022475"/>
    </source>
</evidence>
<sequence>MKQNNLKSWYKSGAPGVWMSGGAVAIAIIMTLGLLAVIASRGLGHFWPADILEADYQVPGQEARVMLGEVVQVEEVPRARLAAAGLPVAEEGGEFMTRELMKVGNRELFGADFTWVVGEWLSNPRKPAGITVLERREWGNFYGNLVNVKESGQVVAEGDAAWAALQERLDRVDDLHAQLVRLEKKDIGRINHSLERIRLEGRKLQLQGKLDDAAQADMDARRDALNAEYKVLEERMVALTQQINRDSVTLSASDGRQTEIELGKIVRAFRPNAMGTVDKLGFYAMKLWEFVSDEPREANTEGGIFPAIFGTVLMVMLMAVIVTPFGVIAAVYLREYAHQGALTRVIRIAVNNLAGVPSIVYGVFGLGFFVYVLGGSIDQLFFPESAPAPTFGTPGLMWASLTLAILTLPVVIVATEEGLARIPRAVREGSLALGATKAETLWKVVIPMASPAMMTGLILAVARAAGEVAPLMLVGVVKLAPTLPLNGNYPYLHLDQKIMHLGFHIYDVGFQSPNVEAARPLVYATALLLVIVIALLNLTAVYIRNHLREKYKALDH</sequence>
<dbReference type="Gene3D" id="1.10.3720.10">
    <property type="entry name" value="MetI-like"/>
    <property type="match status" value="1"/>
</dbReference>